<dbReference type="RefSeq" id="WP_144652356.1">
    <property type="nucleotide sequence ID" value="NZ_VNFK01000015.1"/>
</dbReference>
<gene>
    <name evidence="1" type="ORF">FQP90_17550</name>
</gene>
<evidence type="ECO:0000313" key="2">
    <source>
        <dbReference type="Proteomes" id="UP000316500"/>
    </source>
</evidence>
<reference evidence="1 2" key="1">
    <citation type="submission" date="2019-07" db="EMBL/GenBank/DDBJ databases">
        <title>Diversity of Bacteria from Kongsfjorden, Arctic.</title>
        <authorList>
            <person name="Yu Y."/>
        </authorList>
    </citation>
    <scope>NUCLEOTIDE SEQUENCE [LARGE SCALE GENOMIC DNA]</scope>
    <source>
        <strain evidence="1 2">SM1928</strain>
    </source>
</reference>
<sequence length="185" mass="20609">MGTQVNTPPADNYAAFILRLEAAASNLGKRAKAVDKAVSSVSLLLEKYQVALLGWERRRARVSEELDRYSGEPQTYATLAELHDTAVKMVSTRRTQALRIAEKLRRLQAQREAVGQSLRELEASRAKLTSARRLSRDRENLNRVIYQLAGPRSGPTTPDPGLRNDLREARQAVILAEALMEVKGT</sequence>
<evidence type="ECO:0000313" key="1">
    <source>
        <dbReference type="EMBL" id="TVU60190.1"/>
    </source>
</evidence>
<comment type="caution">
    <text evidence="1">The sequence shown here is derived from an EMBL/GenBank/DDBJ whole genome shotgun (WGS) entry which is preliminary data.</text>
</comment>
<dbReference type="EMBL" id="VNFK01000015">
    <property type="protein sequence ID" value="TVU60190.1"/>
    <property type="molecule type" value="Genomic_DNA"/>
</dbReference>
<name>A0A558GTH9_PAENT</name>
<organism evidence="1 2">
    <name type="scientific">Paenarthrobacter nitroguajacolicus</name>
    <name type="common">Arthrobacter nitroguajacolicus</name>
    <dbReference type="NCBI Taxonomy" id="211146"/>
    <lineage>
        <taxon>Bacteria</taxon>
        <taxon>Bacillati</taxon>
        <taxon>Actinomycetota</taxon>
        <taxon>Actinomycetes</taxon>
        <taxon>Micrococcales</taxon>
        <taxon>Micrococcaceae</taxon>
        <taxon>Paenarthrobacter</taxon>
    </lineage>
</organism>
<dbReference type="AlphaFoldDB" id="A0A558GTH9"/>
<proteinExistence type="predicted"/>
<accession>A0A558GTH9</accession>
<dbReference type="Proteomes" id="UP000316500">
    <property type="component" value="Unassembled WGS sequence"/>
</dbReference>
<dbReference type="OrthoDB" id="4934217at2"/>
<protein>
    <submittedName>
        <fullName evidence="1">Uncharacterized protein</fullName>
    </submittedName>
</protein>